<dbReference type="EMBL" id="JABTDW010000001">
    <property type="protein sequence ID" value="NSB12150.1"/>
    <property type="molecule type" value="Genomic_DNA"/>
</dbReference>
<protein>
    <submittedName>
        <fullName evidence="1">Uncharacterized protein</fullName>
    </submittedName>
</protein>
<accession>A0AAE5H140</accession>
<reference evidence="1" key="1">
    <citation type="submission" date="2020-06" db="EMBL/GenBank/DDBJ databases">
        <title>Genomic insights into acetone-butanol-ethanol (ABE) fermentation by sequencing solventogenic clostridia strains.</title>
        <authorList>
            <person name="Brown S."/>
        </authorList>
    </citation>
    <scope>NUCLEOTIDE SEQUENCE</scope>
    <source>
        <strain evidence="1">DJ123</strain>
    </source>
</reference>
<proteinExistence type="predicted"/>
<evidence type="ECO:0000313" key="2">
    <source>
        <dbReference type="Proteomes" id="UP000822184"/>
    </source>
</evidence>
<gene>
    <name evidence="1" type="ORF">BCD95_000409</name>
</gene>
<comment type="caution">
    <text evidence="1">The sequence shown here is derived from an EMBL/GenBank/DDBJ whole genome shotgun (WGS) entry which is preliminary data.</text>
</comment>
<dbReference type="RefSeq" id="WP_077856376.1">
    <property type="nucleotide sequence ID" value="NZ_JABTDW010000001.1"/>
</dbReference>
<dbReference type="Proteomes" id="UP000822184">
    <property type="component" value="Unassembled WGS sequence"/>
</dbReference>
<dbReference type="AlphaFoldDB" id="A0AAE5H140"/>
<organism evidence="1 2">
    <name type="scientific">Clostridium beijerinckii</name>
    <name type="common">Clostridium MP</name>
    <dbReference type="NCBI Taxonomy" id="1520"/>
    <lineage>
        <taxon>Bacteria</taxon>
        <taxon>Bacillati</taxon>
        <taxon>Bacillota</taxon>
        <taxon>Clostridia</taxon>
        <taxon>Eubacteriales</taxon>
        <taxon>Clostridiaceae</taxon>
        <taxon>Clostridium</taxon>
    </lineage>
</organism>
<name>A0AAE5H140_CLOBE</name>
<evidence type="ECO:0000313" key="1">
    <source>
        <dbReference type="EMBL" id="NSB12150.1"/>
    </source>
</evidence>
<sequence>MGEVNVDDKLLNEYLEIIIELQREKRERDRKIKYLEKELKAIKLMSNWTGKENVKDNMINTTKEHKIYSTIDVKAIIKNKKARNNQDIFKRRVK</sequence>